<evidence type="ECO:0000313" key="3">
    <source>
        <dbReference type="Proteomes" id="UP000693972"/>
    </source>
</evidence>
<organism evidence="2">
    <name type="scientific">Gymnodinialimonas phycosphaerae</name>
    <dbReference type="NCBI Taxonomy" id="2841589"/>
    <lineage>
        <taxon>Bacteria</taxon>
        <taxon>Pseudomonadati</taxon>
        <taxon>Pseudomonadota</taxon>
        <taxon>Alphaproteobacteria</taxon>
        <taxon>Rhodobacterales</taxon>
        <taxon>Paracoccaceae</taxon>
        <taxon>Gymnodinialimonas</taxon>
    </lineage>
</organism>
<dbReference type="AlphaFoldDB" id="A0A975TZ11"/>
<name>A0A975TZ11_9RHOB</name>
<evidence type="ECO:0000259" key="1">
    <source>
        <dbReference type="PROSITE" id="PS50925"/>
    </source>
</evidence>
<dbReference type="InterPro" id="IPR007024">
    <property type="entry name" value="BLUF_domain"/>
</dbReference>
<gene>
    <name evidence="2" type="ORF">KUL25_10105</name>
</gene>
<dbReference type="SUPFAM" id="SSF54975">
    <property type="entry name" value="Acylphosphatase/BLUF domain-like"/>
    <property type="match status" value="1"/>
</dbReference>
<sequence>MAHLSHLIYTSVPFGYDPADLNGILLDARAANTRDGVTGALICRRDVFMQYLEGPSRALSATYARIKRDDRHVEVVARSEGPIDTRLFGDWAMLHDPAQSLIWSVEEVEEGQLERAGAHDYQRMFQSLAAKALAP</sequence>
<reference evidence="2 3" key="1">
    <citation type="submission" date="2021-07" db="EMBL/GenBank/DDBJ databases">
        <title>Karlodiniumbacter phycospheric gen. nov., sp. nov., a phycosphere bacterium isolated from karlodinium veneficum.</title>
        <authorList>
            <person name="Peng Y."/>
            <person name="Jiang L."/>
            <person name="Lee J."/>
        </authorList>
    </citation>
    <scope>NUCLEOTIDE SEQUENCE</scope>
    <source>
        <strain evidence="2 3">N5</strain>
    </source>
</reference>
<dbReference type="Proteomes" id="UP000693972">
    <property type="component" value="Unassembled WGS sequence"/>
</dbReference>
<protein>
    <submittedName>
        <fullName evidence="2">BLUF domain-containing protein</fullName>
    </submittedName>
</protein>
<dbReference type="SMART" id="SM01034">
    <property type="entry name" value="BLUF"/>
    <property type="match status" value="1"/>
</dbReference>
<feature type="domain" description="BLUF" evidence="1">
    <location>
        <begin position="4"/>
        <end position="94"/>
    </location>
</feature>
<proteinExistence type="predicted"/>
<dbReference type="GO" id="GO:0071949">
    <property type="term" value="F:FAD binding"/>
    <property type="evidence" value="ECO:0007669"/>
    <property type="project" value="InterPro"/>
</dbReference>
<accession>A0A975TZ11</accession>
<dbReference type="Gene3D" id="3.30.70.100">
    <property type="match status" value="1"/>
</dbReference>
<dbReference type="PROSITE" id="PS50925">
    <property type="entry name" value="BLUF"/>
    <property type="match status" value="1"/>
</dbReference>
<dbReference type="EMBL" id="CP078073">
    <property type="protein sequence ID" value="QXL89822.1"/>
    <property type="molecule type" value="Genomic_DNA"/>
</dbReference>
<dbReference type="RefSeq" id="WP_257892842.1">
    <property type="nucleotide sequence ID" value="NZ_JAIMBW010000001.1"/>
</dbReference>
<dbReference type="EMBL" id="JAIMBW010000001">
    <property type="protein sequence ID" value="MBY4893117.1"/>
    <property type="molecule type" value="Genomic_DNA"/>
</dbReference>
<dbReference type="InterPro" id="IPR036046">
    <property type="entry name" value="Acylphosphatase-like_dom_sf"/>
</dbReference>
<keyword evidence="3" id="KW-1185">Reference proteome</keyword>
<dbReference type="GO" id="GO:0009882">
    <property type="term" value="F:blue light photoreceptor activity"/>
    <property type="evidence" value="ECO:0007669"/>
    <property type="project" value="InterPro"/>
</dbReference>
<dbReference type="Pfam" id="PF04940">
    <property type="entry name" value="BLUF"/>
    <property type="match status" value="1"/>
</dbReference>
<evidence type="ECO:0000313" key="2">
    <source>
        <dbReference type="EMBL" id="QXL89822.1"/>
    </source>
</evidence>